<feature type="transmembrane region" description="Helical" evidence="1">
    <location>
        <begin position="187"/>
        <end position="209"/>
    </location>
</feature>
<reference evidence="2" key="1">
    <citation type="submission" date="2020-10" db="EMBL/GenBank/DDBJ databases">
        <authorList>
            <person name="Gilroy R."/>
        </authorList>
    </citation>
    <scope>NUCLEOTIDE SEQUENCE</scope>
    <source>
        <strain evidence="2">ChiGjej2B2-16831</strain>
    </source>
</reference>
<dbReference type="Pfam" id="PF12679">
    <property type="entry name" value="ABC2_membrane_2"/>
    <property type="match status" value="1"/>
</dbReference>
<feature type="transmembrane region" description="Helical" evidence="1">
    <location>
        <begin position="240"/>
        <end position="263"/>
    </location>
</feature>
<organism evidence="2 3">
    <name type="scientific">Candidatus Aphodomorpha intestinavium</name>
    <dbReference type="NCBI Taxonomy" id="2840672"/>
    <lineage>
        <taxon>Bacteria</taxon>
        <taxon>Bacillati</taxon>
        <taxon>Bacillota</taxon>
        <taxon>Clostridia</taxon>
        <taxon>Eubacteriales</taxon>
        <taxon>Candidatus Aphodomorpha</taxon>
    </lineage>
</organism>
<feature type="transmembrane region" description="Helical" evidence="1">
    <location>
        <begin position="28"/>
        <end position="47"/>
    </location>
</feature>
<comment type="caution">
    <text evidence="2">The sequence shown here is derived from an EMBL/GenBank/DDBJ whole genome shotgun (WGS) entry which is preliminary data.</text>
</comment>
<dbReference type="GO" id="GO:0140359">
    <property type="term" value="F:ABC-type transporter activity"/>
    <property type="evidence" value="ECO:0007669"/>
    <property type="project" value="InterPro"/>
</dbReference>
<keyword evidence="1" id="KW-0472">Membrane</keyword>
<dbReference type="PANTHER" id="PTHR43471">
    <property type="entry name" value="ABC TRANSPORTER PERMEASE"/>
    <property type="match status" value="1"/>
</dbReference>
<dbReference type="GO" id="GO:0005886">
    <property type="term" value="C:plasma membrane"/>
    <property type="evidence" value="ECO:0007669"/>
    <property type="project" value="UniProtKB-SubCell"/>
</dbReference>
<evidence type="ECO:0000256" key="1">
    <source>
        <dbReference type="SAM" id="Phobius"/>
    </source>
</evidence>
<protein>
    <submittedName>
        <fullName evidence="2">ABC transporter permease</fullName>
    </submittedName>
</protein>
<keyword evidence="1" id="KW-0812">Transmembrane</keyword>
<feature type="transmembrane region" description="Helical" evidence="1">
    <location>
        <begin position="283"/>
        <end position="308"/>
    </location>
</feature>
<feature type="transmembrane region" description="Helical" evidence="1">
    <location>
        <begin position="358"/>
        <end position="387"/>
    </location>
</feature>
<reference evidence="2" key="2">
    <citation type="journal article" date="2021" name="PeerJ">
        <title>Extensive microbial diversity within the chicken gut microbiome revealed by metagenomics and culture.</title>
        <authorList>
            <person name="Gilroy R."/>
            <person name="Ravi A."/>
            <person name="Getino M."/>
            <person name="Pursley I."/>
            <person name="Horton D.L."/>
            <person name="Alikhan N.F."/>
            <person name="Baker D."/>
            <person name="Gharbi K."/>
            <person name="Hall N."/>
            <person name="Watson M."/>
            <person name="Adriaenssens E.M."/>
            <person name="Foster-Nyarko E."/>
            <person name="Jarju S."/>
            <person name="Secka A."/>
            <person name="Antonio M."/>
            <person name="Oren A."/>
            <person name="Chaudhuri R.R."/>
            <person name="La Ragione R."/>
            <person name="Hildebrand F."/>
            <person name="Pallen M.J."/>
        </authorList>
    </citation>
    <scope>NUCLEOTIDE SEQUENCE</scope>
    <source>
        <strain evidence="2">ChiGjej2B2-16831</strain>
    </source>
</reference>
<dbReference type="PANTHER" id="PTHR43471:SF3">
    <property type="entry name" value="ABC TRANSPORTER PERMEASE PROTEIN NATB"/>
    <property type="match status" value="1"/>
</dbReference>
<feature type="transmembrane region" description="Helical" evidence="1">
    <location>
        <begin position="320"/>
        <end position="338"/>
    </location>
</feature>
<proteinExistence type="predicted"/>
<gene>
    <name evidence="2" type="ORF">IAD24_01920</name>
</gene>
<sequence length="400" mass="42127">MNGRDRRRGNVLTIIKKELARLFGDRRMLLGTVLLPGLMIYIVYTLMGTFLADRFTAQTDADMRIYVQHMPASLADAFAEQPATLIDADGMDGAALRARVAAGDDAAAYVVFPADFDAAVAAYDVASGEPAPNVAIYYNSASVDSSGAQALVAGVLDGYEQRLANRFDVNAGAGPYDLATESDATGMVFSMLVPMLMLMFVFSGCMAVAPESIAGEKERGTIATLLVTPVRRSELAIGKIVSLSVAALLSGLSSFAGTMLSMPKLMGLSSDQLSAAAYGVREYALLLAVVLSTVLLVIALISIISAAARSVKEAGTTVSPLMLLVILVGITSMLGGGAPQQPLLYLIPLYNSVQAMSAILAFAADPLCIALTVASNVLYAAFGAWVLTRMFNSEKIMFSR</sequence>
<keyword evidence="1" id="KW-1133">Transmembrane helix</keyword>
<dbReference type="EMBL" id="DVNZ01000060">
    <property type="protein sequence ID" value="HIU93893.1"/>
    <property type="molecule type" value="Genomic_DNA"/>
</dbReference>
<evidence type="ECO:0000313" key="3">
    <source>
        <dbReference type="Proteomes" id="UP000824128"/>
    </source>
</evidence>
<dbReference type="AlphaFoldDB" id="A0A9D1SS94"/>
<evidence type="ECO:0000313" key="2">
    <source>
        <dbReference type="EMBL" id="HIU93893.1"/>
    </source>
</evidence>
<dbReference type="Proteomes" id="UP000824128">
    <property type="component" value="Unassembled WGS sequence"/>
</dbReference>
<name>A0A9D1SS94_9FIRM</name>
<accession>A0A9D1SS94</accession>